<accession>A0ABT7L8V0</accession>
<feature type="region of interest" description="Disordered" evidence="1">
    <location>
        <begin position="1"/>
        <end position="45"/>
    </location>
</feature>
<protein>
    <submittedName>
        <fullName evidence="2">DUF4023 domain-containing protein</fullName>
    </submittedName>
</protein>
<organism evidence="2 3">
    <name type="scientific">Aquibacillus rhizosphaerae</name>
    <dbReference type="NCBI Taxonomy" id="3051431"/>
    <lineage>
        <taxon>Bacteria</taxon>
        <taxon>Bacillati</taxon>
        <taxon>Bacillota</taxon>
        <taxon>Bacilli</taxon>
        <taxon>Bacillales</taxon>
        <taxon>Bacillaceae</taxon>
        <taxon>Aquibacillus</taxon>
    </lineage>
</organism>
<evidence type="ECO:0000313" key="3">
    <source>
        <dbReference type="Proteomes" id="UP001235343"/>
    </source>
</evidence>
<gene>
    <name evidence="2" type="ORF">QQS35_11095</name>
</gene>
<keyword evidence="3" id="KW-1185">Reference proteome</keyword>
<evidence type="ECO:0000313" key="2">
    <source>
        <dbReference type="EMBL" id="MDL4840996.1"/>
    </source>
</evidence>
<proteinExistence type="predicted"/>
<dbReference type="InterPro" id="IPR025097">
    <property type="entry name" value="DUF4023"/>
</dbReference>
<sequence length="45" mass="5334">MDKNMNTSEFVERFNETKKKDEQNRKRQGHGNPAKKLASKDQLKQ</sequence>
<dbReference type="Proteomes" id="UP001235343">
    <property type="component" value="Unassembled WGS sequence"/>
</dbReference>
<dbReference type="EMBL" id="JASTZU010000036">
    <property type="protein sequence ID" value="MDL4840996.1"/>
    <property type="molecule type" value="Genomic_DNA"/>
</dbReference>
<reference evidence="2 3" key="1">
    <citation type="submission" date="2023-06" db="EMBL/GenBank/DDBJ databases">
        <title>Aquibacillus rhizosphaerae LR5S19.</title>
        <authorList>
            <person name="Sun J.-Q."/>
        </authorList>
    </citation>
    <scope>NUCLEOTIDE SEQUENCE [LARGE SCALE GENOMIC DNA]</scope>
    <source>
        <strain evidence="2 3">LR5S19</strain>
    </source>
</reference>
<feature type="compositionally biased region" description="Basic and acidic residues" evidence="1">
    <location>
        <begin position="10"/>
        <end position="25"/>
    </location>
</feature>
<dbReference type="Pfam" id="PF13215">
    <property type="entry name" value="DUF4023"/>
    <property type="match status" value="1"/>
</dbReference>
<comment type="caution">
    <text evidence="2">The sequence shown here is derived from an EMBL/GenBank/DDBJ whole genome shotgun (WGS) entry which is preliminary data.</text>
</comment>
<evidence type="ECO:0000256" key="1">
    <source>
        <dbReference type="SAM" id="MobiDB-lite"/>
    </source>
</evidence>
<dbReference type="RefSeq" id="WP_285932168.1">
    <property type="nucleotide sequence ID" value="NZ_JASTZU010000036.1"/>
</dbReference>
<name>A0ABT7L8V0_9BACI</name>